<evidence type="ECO:0000259" key="2">
    <source>
        <dbReference type="Pfam" id="PF02371"/>
    </source>
</evidence>
<dbReference type="RefSeq" id="WP_082464544.1">
    <property type="nucleotide sequence ID" value="NZ_AZAC01000050.1"/>
</dbReference>
<dbReference type="InParanoid" id="A0A0D2J7D8"/>
<keyword evidence="1" id="KW-0175">Coiled coil</keyword>
<evidence type="ECO:0000313" key="3">
    <source>
        <dbReference type="EMBL" id="KIX11626.1"/>
    </source>
</evidence>
<dbReference type="Proteomes" id="UP000032233">
    <property type="component" value="Unassembled WGS sequence"/>
</dbReference>
<name>A0A0D2J7D8_9BACT</name>
<proteinExistence type="predicted"/>
<dbReference type="GO" id="GO:0004803">
    <property type="term" value="F:transposase activity"/>
    <property type="evidence" value="ECO:0007669"/>
    <property type="project" value="InterPro"/>
</dbReference>
<feature type="domain" description="Transposase IS116/IS110/IS902 C-terminal" evidence="2">
    <location>
        <begin position="58"/>
        <end position="142"/>
    </location>
</feature>
<protein>
    <recommendedName>
        <fullName evidence="2">Transposase IS116/IS110/IS902 C-terminal domain-containing protein</fullName>
    </recommendedName>
</protein>
<dbReference type="GO" id="GO:0003677">
    <property type="term" value="F:DNA binding"/>
    <property type="evidence" value="ECO:0007669"/>
    <property type="project" value="InterPro"/>
</dbReference>
<evidence type="ECO:0000313" key="4">
    <source>
        <dbReference type="Proteomes" id="UP000032233"/>
    </source>
</evidence>
<accession>A0A0D2J7D8</accession>
<evidence type="ECO:0000256" key="1">
    <source>
        <dbReference type="SAM" id="Coils"/>
    </source>
</evidence>
<dbReference type="STRING" id="1429043.X474_23365"/>
<comment type="caution">
    <text evidence="3">The sequence shown here is derived from an EMBL/GenBank/DDBJ whole genome shotgun (WGS) entry which is preliminary data.</text>
</comment>
<dbReference type="EMBL" id="AZAC01000050">
    <property type="protein sequence ID" value="KIX11626.1"/>
    <property type="molecule type" value="Genomic_DNA"/>
</dbReference>
<dbReference type="Pfam" id="PF02371">
    <property type="entry name" value="Transposase_20"/>
    <property type="match status" value="1"/>
</dbReference>
<dbReference type="InterPro" id="IPR003346">
    <property type="entry name" value="Transposase_20"/>
</dbReference>
<keyword evidence="4" id="KW-1185">Reference proteome</keyword>
<feature type="coiled-coil region" evidence="1">
    <location>
        <begin position="27"/>
        <end position="54"/>
    </location>
</feature>
<sequence length="208" mass="24253">MLKDIYYTAQHSIALPLSHDDLAVETFQLQVRRYHELTQDVQQLQNRSEEVLQNNPDCHRLQTMPGIGPIISLIIMAESGDLRRFCHHKQYLAFCGFNLTSTQSGQFQSRTKMSKRGNAMRYAYWLAAVSAIRQRENSFKFKYERYMAKDPVNADLKRKAYSAIAAKMARVAHSLIKRGEDYRGLSQNRHTWRRDLINGPWDPMGSRR</sequence>
<dbReference type="AlphaFoldDB" id="A0A0D2J7D8"/>
<organism evidence="3 4">
    <name type="scientific">Dethiosulfatarculus sandiegensis</name>
    <dbReference type="NCBI Taxonomy" id="1429043"/>
    <lineage>
        <taxon>Bacteria</taxon>
        <taxon>Pseudomonadati</taxon>
        <taxon>Thermodesulfobacteriota</taxon>
        <taxon>Desulfarculia</taxon>
        <taxon>Desulfarculales</taxon>
        <taxon>Desulfarculaceae</taxon>
        <taxon>Dethiosulfatarculus</taxon>
    </lineage>
</organism>
<gene>
    <name evidence="3" type="ORF">X474_23365</name>
</gene>
<dbReference type="PANTHER" id="PTHR33055">
    <property type="entry name" value="TRANSPOSASE FOR INSERTION SEQUENCE ELEMENT IS1111A"/>
    <property type="match status" value="1"/>
</dbReference>
<reference evidence="3 4" key="1">
    <citation type="submission" date="2013-11" db="EMBL/GenBank/DDBJ databases">
        <title>Metagenomic analysis of a methanogenic consortium involved in long chain n-alkane degradation.</title>
        <authorList>
            <person name="Davidova I.A."/>
            <person name="Callaghan A.V."/>
            <person name="Wawrik B."/>
            <person name="Pruitt S."/>
            <person name="Marks C."/>
            <person name="Duncan K.E."/>
            <person name="Suflita J.M."/>
        </authorList>
    </citation>
    <scope>NUCLEOTIDE SEQUENCE [LARGE SCALE GENOMIC DNA]</scope>
    <source>
        <strain evidence="3 4">SPR</strain>
    </source>
</reference>
<dbReference type="GO" id="GO:0006313">
    <property type="term" value="P:DNA transposition"/>
    <property type="evidence" value="ECO:0007669"/>
    <property type="project" value="InterPro"/>
</dbReference>
<dbReference type="OrthoDB" id="5429596at2"/>
<dbReference type="InterPro" id="IPR047650">
    <property type="entry name" value="Transpos_IS110"/>
</dbReference>